<dbReference type="Gene3D" id="1.10.443.10">
    <property type="entry name" value="Intergrase catalytic core"/>
    <property type="match status" value="1"/>
</dbReference>
<keyword evidence="2" id="KW-0233">DNA recombination</keyword>
<evidence type="ECO:0000256" key="4">
    <source>
        <dbReference type="SAM" id="MobiDB-lite"/>
    </source>
</evidence>
<dbReference type="RefSeq" id="WP_286287124.1">
    <property type="nucleotide sequence ID" value="NZ_JASXSZ010000001.1"/>
</dbReference>
<feature type="compositionally biased region" description="Basic and acidic residues" evidence="4">
    <location>
        <begin position="348"/>
        <end position="357"/>
    </location>
</feature>
<dbReference type="Proteomes" id="UP001235064">
    <property type="component" value="Unassembled WGS sequence"/>
</dbReference>
<dbReference type="InterPro" id="IPR013762">
    <property type="entry name" value="Integrase-like_cat_sf"/>
</dbReference>
<comment type="caution">
    <text evidence="7">The sequence shown here is derived from an EMBL/GenBank/DDBJ whole genome shotgun (WGS) entry which is preliminary data.</text>
</comment>
<reference evidence="7 8" key="1">
    <citation type="submission" date="2023-06" db="EMBL/GenBank/DDBJ databases">
        <title>Microbacterium sp. nov., isolated from a waste landfill.</title>
        <authorList>
            <person name="Wen W."/>
        </authorList>
    </citation>
    <scope>NUCLEOTIDE SEQUENCE [LARGE SCALE GENOMIC DNA]</scope>
    <source>
        <strain evidence="7 8">ASV49</strain>
    </source>
</reference>
<evidence type="ECO:0000256" key="3">
    <source>
        <dbReference type="PROSITE-ProRule" id="PRU01248"/>
    </source>
</evidence>
<accession>A0ABT7MVU5</accession>
<feature type="domain" description="Tyr recombinase" evidence="5">
    <location>
        <begin position="168"/>
        <end position="344"/>
    </location>
</feature>
<organism evidence="7 8">
    <name type="scientific">Microbacterium candidum</name>
    <dbReference type="NCBI Taxonomy" id="3041922"/>
    <lineage>
        <taxon>Bacteria</taxon>
        <taxon>Bacillati</taxon>
        <taxon>Actinomycetota</taxon>
        <taxon>Actinomycetes</taxon>
        <taxon>Micrococcales</taxon>
        <taxon>Microbacteriaceae</taxon>
        <taxon>Microbacterium</taxon>
    </lineage>
</organism>
<dbReference type="InterPro" id="IPR011010">
    <property type="entry name" value="DNA_brk_join_enz"/>
</dbReference>
<keyword evidence="8" id="KW-1185">Reference proteome</keyword>
<evidence type="ECO:0000259" key="5">
    <source>
        <dbReference type="PROSITE" id="PS51898"/>
    </source>
</evidence>
<dbReference type="Gene3D" id="1.10.150.130">
    <property type="match status" value="1"/>
</dbReference>
<protein>
    <submittedName>
        <fullName evidence="7">Tyrosine-type recombinase/integrase</fullName>
    </submittedName>
</protein>
<dbReference type="InterPro" id="IPR010998">
    <property type="entry name" value="Integrase_recombinase_N"/>
</dbReference>
<feature type="region of interest" description="Disordered" evidence="4">
    <location>
        <begin position="348"/>
        <end position="376"/>
    </location>
</feature>
<evidence type="ECO:0000256" key="1">
    <source>
        <dbReference type="ARBA" id="ARBA00023125"/>
    </source>
</evidence>
<dbReference type="PROSITE" id="PS51898">
    <property type="entry name" value="TYR_RECOMBINASE"/>
    <property type="match status" value="1"/>
</dbReference>
<keyword evidence="1 3" id="KW-0238">DNA-binding</keyword>
<dbReference type="InterPro" id="IPR050090">
    <property type="entry name" value="Tyrosine_recombinase_XerCD"/>
</dbReference>
<dbReference type="PANTHER" id="PTHR30349:SF88">
    <property type="entry name" value="BLL1584 PROTEIN"/>
    <property type="match status" value="1"/>
</dbReference>
<dbReference type="InterPro" id="IPR044068">
    <property type="entry name" value="CB"/>
</dbReference>
<dbReference type="PANTHER" id="PTHR30349">
    <property type="entry name" value="PHAGE INTEGRASE-RELATED"/>
    <property type="match status" value="1"/>
</dbReference>
<evidence type="ECO:0000313" key="7">
    <source>
        <dbReference type="EMBL" id="MDL9978580.1"/>
    </source>
</evidence>
<sequence>MSIDTRKTKTGKTYYFVRVKYGREVIGTKAFPTRREAEAWERDLKHRAETGLPLPPKRSFTLQELVDDFLAARETGNPHTVDTDRNNIAALPKELLRRPLASIHSGDIRTHLIRELQLKKPSTVAREKTTLSALFTYAAELGLLHQPHPVRTMKKIPELSASAVRAISAKDVPTPARLAKVLAAVRERRPDVADVFEFMSLTGIRWGEARALRINALTEVPLPQLLVDRSHSDRYDEKETKTWRGTRTLPLSPRALEIFRQYAAGKSADDYLFTNQHGRQLSVGTVRKFPLGFERHNLRHYAASTWLRLGTPVNEVAEYLGDDPRTVLAVYAHILGEGQRRAHAQRLAHAEARERAGDTWGTPGAENGPNPGATLF</sequence>
<dbReference type="PROSITE" id="PS51900">
    <property type="entry name" value="CB"/>
    <property type="match status" value="1"/>
</dbReference>
<dbReference type="InterPro" id="IPR002104">
    <property type="entry name" value="Integrase_catalytic"/>
</dbReference>
<evidence type="ECO:0000256" key="2">
    <source>
        <dbReference type="ARBA" id="ARBA00023172"/>
    </source>
</evidence>
<dbReference type="EMBL" id="JASXSZ010000001">
    <property type="protein sequence ID" value="MDL9978580.1"/>
    <property type="molecule type" value="Genomic_DNA"/>
</dbReference>
<evidence type="ECO:0000313" key="8">
    <source>
        <dbReference type="Proteomes" id="UP001235064"/>
    </source>
</evidence>
<dbReference type="SUPFAM" id="SSF56349">
    <property type="entry name" value="DNA breaking-rejoining enzymes"/>
    <property type="match status" value="1"/>
</dbReference>
<proteinExistence type="predicted"/>
<gene>
    <name evidence="7" type="ORF">QSV35_04490</name>
</gene>
<feature type="domain" description="Core-binding (CB)" evidence="6">
    <location>
        <begin position="60"/>
        <end position="139"/>
    </location>
</feature>
<name>A0ABT7MVU5_9MICO</name>
<dbReference type="Pfam" id="PF00589">
    <property type="entry name" value="Phage_integrase"/>
    <property type="match status" value="1"/>
</dbReference>
<evidence type="ECO:0000259" key="6">
    <source>
        <dbReference type="PROSITE" id="PS51900"/>
    </source>
</evidence>